<dbReference type="AlphaFoldDB" id="A0A4R8GYU0"/>
<evidence type="ECO:0000313" key="2">
    <source>
        <dbReference type="Proteomes" id="UP000295832"/>
    </source>
</evidence>
<gene>
    <name evidence="1" type="ORF">C7959_11169</name>
</gene>
<sequence>MQEFSFNYSAINESEIFKCIYNSCSPIYLHEIEEKGFNKIAILRALEKGLERELIHIESDKYNKDKRMIWLTSKGKDFIKKKLTKKQRC</sequence>
<accession>A0A4R8GYU0</accession>
<dbReference type="RefSeq" id="WP_018248482.1">
    <property type="nucleotide sequence ID" value="NZ_SOEG01000011.1"/>
</dbReference>
<name>A0A4R8GYU0_9FIRM</name>
<proteinExistence type="predicted"/>
<comment type="caution">
    <text evidence="1">The sequence shown here is derived from an EMBL/GenBank/DDBJ whole genome shotgun (WGS) entry which is preliminary data.</text>
</comment>
<dbReference type="EMBL" id="SOEG01000011">
    <property type="protein sequence ID" value="TDX51673.1"/>
    <property type="molecule type" value="Genomic_DNA"/>
</dbReference>
<keyword evidence="2" id="KW-1185">Reference proteome</keyword>
<dbReference type="Proteomes" id="UP000295832">
    <property type="component" value="Unassembled WGS sequence"/>
</dbReference>
<evidence type="ECO:0000313" key="1">
    <source>
        <dbReference type="EMBL" id="TDX51673.1"/>
    </source>
</evidence>
<reference evidence="1 2" key="1">
    <citation type="submission" date="2019-03" db="EMBL/GenBank/DDBJ databases">
        <title>Subsurface microbial communities from deep shales in Ohio and West Virginia, USA.</title>
        <authorList>
            <person name="Wrighton K."/>
        </authorList>
    </citation>
    <scope>NUCLEOTIDE SEQUENCE [LARGE SCALE GENOMIC DNA]</scope>
    <source>
        <strain evidence="1 2">MSL 6dP</strain>
    </source>
</reference>
<protein>
    <recommendedName>
        <fullName evidence="3">Winged helix DNA-binding protein</fullName>
    </recommendedName>
</protein>
<evidence type="ECO:0008006" key="3">
    <source>
        <dbReference type="Google" id="ProtNLM"/>
    </source>
</evidence>
<organism evidence="1 2">
    <name type="scientific">Orenia marismortui</name>
    <dbReference type="NCBI Taxonomy" id="46469"/>
    <lineage>
        <taxon>Bacteria</taxon>
        <taxon>Bacillati</taxon>
        <taxon>Bacillota</taxon>
        <taxon>Clostridia</taxon>
        <taxon>Halanaerobiales</taxon>
        <taxon>Halobacteroidaceae</taxon>
        <taxon>Orenia</taxon>
    </lineage>
</organism>